<feature type="transmembrane region" description="Helical" evidence="8">
    <location>
        <begin position="82"/>
        <end position="104"/>
    </location>
</feature>
<dbReference type="GO" id="GO:0005524">
    <property type="term" value="F:ATP binding"/>
    <property type="evidence" value="ECO:0007669"/>
    <property type="project" value="UniProtKB-KW"/>
</dbReference>
<dbReference type="InterPro" id="IPR017871">
    <property type="entry name" value="ABC_transporter-like_CS"/>
</dbReference>
<dbReference type="EMBL" id="VIWT01000001">
    <property type="protein sequence ID" value="TWG00303.1"/>
    <property type="molecule type" value="Genomic_DNA"/>
</dbReference>
<feature type="transmembrane region" description="Helical" evidence="8">
    <location>
        <begin position="192"/>
        <end position="210"/>
    </location>
</feature>
<evidence type="ECO:0000256" key="2">
    <source>
        <dbReference type="ARBA" id="ARBA00022692"/>
    </source>
</evidence>
<evidence type="ECO:0000256" key="8">
    <source>
        <dbReference type="SAM" id="Phobius"/>
    </source>
</evidence>
<comment type="caution">
    <text evidence="11">The sequence shown here is derived from an EMBL/GenBank/DDBJ whole genome shotgun (WGS) entry which is preliminary data.</text>
</comment>
<evidence type="ECO:0000256" key="5">
    <source>
        <dbReference type="ARBA" id="ARBA00022989"/>
    </source>
</evidence>
<feature type="transmembrane region" description="Helical" evidence="8">
    <location>
        <begin position="110"/>
        <end position="129"/>
    </location>
</feature>
<evidence type="ECO:0000256" key="6">
    <source>
        <dbReference type="ARBA" id="ARBA00023136"/>
    </source>
</evidence>
<evidence type="ECO:0000256" key="4">
    <source>
        <dbReference type="ARBA" id="ARBA00022840"/>
    </source>
</evidence>
<dbReference type="GO" id="GO:0140359">
    <property type="term" value="F:ABC-type transporter activity"/>
    <property type="evidence" value="ECO:0007669"/>
    <property type="project" value="InterPro"/>
</dbReference>
<keyword evidence="6 8" id="KW-0472">Membrane</keyword>
<dbReference type="PANTHER" id="PTHR24221:SF654">
    <property type="entry name" value="ATP-BINDING CASSETTE SUB-FAMILY B MEMBER 6"/>
    <property type="match status" value="1"/>
</dbReference>
<feature type="region of interest" description="Disordered" evidence="7">
    <location>
        <begin position="494"/>
        <end position="515"/>
    </location>
</feature>
<feature type="domain" description="ABC transporter" evidence="9">
    <location>
        <begin position="392"/>
        <end position="643"/>
    </location>
</feature>
<dbReference type="PROSITE" id="PS00211">
    <property type="entry name" value="ABC_TRANSPORTER_1"/>
    <property type="match status" value="1"/>
</dbReference>
<accession>A0A561ULQ0</accession>
<dbReference type="InterPro" id="IPR003439">
    <property type="entry name" value="ABC_transporter-like_ATP-bd"/>
</dbReference>
<evidence type="ECO:0000259" key="9">
    <source>
        <dbReference type="PROSITE" id="PS50893"/>
    </source>
</evidence>
<evidence type="ECO:0000259" key="10">
    <source>
        <dbReference type="PROSITE" id="PS50929"/>
    </source>
</evidence>
<keyword evidence="2 8" id="KW-0812">Transmembrane</keyword>
<dbReference type="CDD" id="cd03228">
    <property type="entry name" value="ABCC_MRP_Like"/>
    <property type="match status" value="1"/>
</dbReference>
<dbReference type="Pfam" id="PF00005">
    <property type="entry name" value="ABC_tran"/>
    <property type="match status" value="1"/>
</dbReference>
<dbReference type="Gene3D" id="1.20.1560.10">
    <property type="entry name" value="ABC transporter type 1, transmembrane domain"/>
    <property type="match status" value="1"/>
</dbReference>
<dbReference type="InterPro" id="IPR011527">
    <property type="entry name" value="ABC1_TM_dom"/>
</dbReference>
<dbReference type="SUPFAM" id="SSF90123">
    <property type="entry name" value="ABC transporter transmembrane region"/>
    <property type="match status" value="1"/>
</dbReference>
<feature type="compositionally biased region" description="Pro residues" evidence="7">
    <location>
        <begin position="45"/>
        <end position="62"/>
    </location>
</feature>
<dbReference type="GO" id="GO:0034040">
    <property type="term" value="F:ATPase-coupled lipid transmembrane transporter activity"/>
    <property type="evidence" value="ECO:0007669"/>
    <property type="project" value="TreeGrafter"/>
</dbReference>
<dbReference type="InterPro" id="IPR039421">
    <property type="entry name" value="Type_1_exporter"/>
</dbReference>
<dbReference type="Proteomes" id="UP000317940">
    <property type="component" value="Unassembled WGS sequence"/>
</dbReference>
<feature type="compositionally biased region" description="Basic and acidic residues" evidence="7">
    <location>
        <begin position="1"/>
        <end position="12"/>
    </location>
</feature>
<dbReference type="SMART" id="SM00382">
    <property type="entry name" value="AAA"/>
    <property type="match status" value="1"/>
</dbReference>
<evidence type="ECO:0000313" key="11">
    <source>
        <dbReference type="EMBL" id="TWG00303.1"/>
    </source>
</evidence>
<dbReference type="InterPro" id="IPR036640">
    <property type="entry name" value="ABC1_TM_sf"/>
</dbReference>
<dbReference type="PROSITE" id="PS50893">
    <property type="entry name" value="ABC_TRANSPORTER_2"/>
    <property type="match status" value="1"/>
</dbReference>
<proteinExistence type="predicted"/>
<feature type="domain" description="ABC transmembrane type-1" evidence="10">
    <location>
        <begin position="83"/>
        <end position="339"/>
    </location>
</feature>
<dbReference type="GO" id="GO:0005886">
    <property type="term" value="C:plasma membrane"/>
    <property type="evidence" value="ECO:0007669"/>
    <property type="project" value="UniProtKB-SubCell"/>
</dbReference>
<feature type="compositionally biased region" description="Pro residues" evidence="7">
    <location>
        <begin position="499"/>
        <end position="510"/>
    </location>
</feature>
<dbReference type="Gene3D" id="3.40.50.300">
    <property type="entry name" value="P-loop containing nucleotide triphosphate hydrolases"/>
    <property type="match status" value="1"/>
</dbReference>
<evidence type="ECO:0000256" key="1">
    <source>
        <dbReference type="ARBA" id="ARBA00004651"/>
    </source>
</evidence>
<feature type="region of interest" description="Disordered" evidence="7">
    <location>
        <begin position="1"/>
        <end position="66"/>
    </location>
</feature>
<keyword evidence="5 8" id="KW-1133">Transmembrane helix</keyword>
<protein>
    <submittedName>
        <fullName evidence="11">ATP-binding cassette subfamily C protein</fullName>
    </submittedName>
</protein>
<name>A0A561ULQ0_9ACTN</name>
<dbReference type="PROSITE" id="PS50929">
    <property type="entry name" value="ABC_TM1F"/>
    <property type="match status" value="1"/>
</dbReference>
<keyword evidence="4 11" id="KW-0067">ATP-binding</keyword>
<dbReference type="SUPFAM" id="SSF52540">
    <property type="entry name" value="P-loop containing nucleoside triphosphate hydrolases"/>
    <property type="match status" value="1"/>
</dbReference>
<evidence type="ECO:0000256" key="3">
    <source>
        <dbReference type="ARBA" id="ARBA00022741"/>
    </source>
</evidence>
<dbReference type="GO" id="GO:0016887">
    <property type="term" value="F:ATP hydrolysis activity"/>
    <property type="evidence" value="ECO:0007669"/>
    <property type="project" value="InterPro"/>
</dbReference>
<reference evidence="11 12" key="1">
    <citation type="submission" date="2019-06" db="EMBL/GenBank/DDBJ databases">
        <title>Sequencing the genomes of 1000 actinobacteria strains.</title>
        <authorList>
            <person name="Klenk H.-P."/>
        </authorList>
    </citation>
    <scope>NUCLEOTIDE SEQUENCE [LARGE SCALE GENOMIC DNA]</scope>
    <source>
        <strain evidence="11 12">DSM 44826</strain>
    </source>
</reference>
<evidence type="ECO:0000313" key="12">
    <source>
        <dbReference type="Proteomes" id="UP000317940"/>
    </source>
</evidence>
<organism evidence="11 12">
    <name type="scientific">Kitasatospora viridis</name>
    <dbReference type="NCBI Taxonomy" id="281105"/>
    <lineage>
        <taxon>Bacteria</taxon>
        <taxon>Bacillati</taxon>
        <taxon>Actinomycetota</taxon>
        <taxon>Actinomycetes</taxon>
        <taxon>Kitasatosporales</taxon>
        <taxon>Streptomycetaceae</taxon>
        <taxon>Kitasatospora</taxon>
    </lineage>
</organism>
<sequence length="707" mass="74009">MSPQPEHRERLADAPTLHLTLPRSAPTPAPNGPDASPQADKSPNPHLPPAPTLSPSPSPSTPHPLRHLLPHLRAARPAVVRVLAWSMVEALPPLLSGLLLATAADRGFLAGRPLTGCAWLGVLGVALLLRGWAARAAFPAVADVVEPMRDRLVRQVVESALARPTADPAEVARLTEQVETVRQLTATLLRTLRGIGVSLVGAVLGLALLAPAVLPLVLAPLALAALLFARLLRPVLARWQAVVLADERVAADAGSALAGLRDVAAAGSQRRVAVWVGEAFGAQLTATRALARTTALRSLTIALGGRLPVLLVLVAAPWLVRHHQLTAGQVIGVLAYLTQQLEPAIRTLSGAVGGWLPQLAVTLDRLSTTTTLTPIPAPTLAPAPTPPPTPHLRTTALRYTHPHAAAPVLTDLTLDIPPGGHLAVVGASGTGKSTLAALLAGLLTPEGGEIRLGDARPDQLPPPARAALVALVPQQAYVFTGTVRENLDWLNPGWLNPRQPNPGRPNPAGPSTPSTRTLLDAIELLGATDLVDRLGGLDAELPDPATALSAGERQLLALVRTYLSPAPVVILDEATCHLDPAAEARAEAAFADRPGTLIVIAHRLASALRADRVLLLDHGRAITARHGDLQVLSPFYRELVGHWLTAQSASSASGCAERPVRTDQPTPHQHVVRVAPADEELLRADALHHEAAPLVEAPGGSVVPEHP</sequence>
<evidence type="ECO:0000256" key="7">
    <source>
        <dbReference type="SAM" id="MobiDB-lite"/>
    </source>
</evidence>
<dbReference type="InterPro" id="IPR003593">
    <property type="entry name" value="AAA+_ATPase"/>
</dbReference>
<dbReference type="InterPro" id="IPR027417">
    <property type="entry name" value="P-loop_NTPase"/>
</dbReference>
<gene>
    <name evidence="11" type="ORF">FHX73_114177</name>
</gene>
<dbReference type="PANTHER" id="PTHR24221">
    <property type="entry name" value="ATP-BINDING CASSETTE SUB-FAMILY B"/>
    <property type="match status" value="1"/>
</dbReference>
<keyword evidence="12" id="KW-1185">Reference proteome</keyword>
<comment type="subcellular location">
    <subcellularLocation>
        <location evidence="1">Cell membrane</location>
        <topology evidence="1">Multi-pass membrane protein</topology>
    </subcellularLocation>
</comment>
<dbReference type="AlphaFoldDB" id="A0A561ULQ0"/>
<keyword evidence="3" id="KW-0547">Nucleotide-binding</keyword>